<gene>
    <name evidence="2" type="ordered locus">CHU_1980</name>
</gene>
<feature type="domain" description="FAD-binding FR-type" evidence="1">
    <location>
        <begin position="1"/>
        <end position="101"/>
    </location>
</feature>
<dbReference type="InterPro" id="IPR017927">
    <property type="entry name" value="FAD-bd_FR_type"/>
</dbReference>
<organism evidence="2 3">
    <name type="scientific">Cytophaga hutchinsonii (strain ATCC 33406 / DSM 1761 / CIP 103989 / NBRC 15051 / NCIMB 9469 / D465)</name>
    <dbReference type="NCBI Taxonomy" id="269798"/>
    <lineage>
        <taxon>Bacteria</taxon>
        <taxon>Pseudomonadati</taxon>
        <taxon>Bacteroidota</taxon>
        <taxon>Cytophagia</taxon>
        <taxon>Cytophagales</taxon>
        <taxon>Cytophagaceae</taxon>
        <taxon>Cytophaga</taxon>
    </lineage>
</organism>
<dbReference type="KEGG" id="chu:CHU_1980"/>
<dbReference type="Gene3D" id="2.40.30.10">
    <property type="entry name" value="Translation factors"/>
    <property type="match status" value="1"/>
</dbReference>
<dbReference type="Proteomes" id="UP000001822">
    <property type="component" value="Chromosome"/>
</dbReference>
<reference evidence="2 3" key="1">
    <citation type="journal article" date="2007" name="Appl. Environ. Microbiol.">
        <title>Genome sequence of the cellulolytic gliding bacterium Cytophaga hutchinsonii.</title>
        <authorList>
            <person name="Xie G."/>
            <person name="Bruce D.C."/>
            <person name="Challacombe J.F."/>
            <person name="Chertkov O."/>
            <person name="Detter J.C."/>
            <person name="Gilna P."/>
            <person name="Han C.S."/>
            <person name="Lucas S."/>
            <person name="Misra M."/>
            <person name="Myers G.L."/>
            <person name="Richardson P."/>
            <person name="Tapia R."/>
            <person name="Thayer N."/>
            <person name="Thompson L.S."/>
            <person name="Brettin T.S."/>
            <person name="Henrissat B."/>
            <person name="Wilson D.B."/>
            <person name="McBride M.J."/>
        </authorList>
    </citation>
    <scope>NUCLEOTIDE SEQUENCE [LARGE SCALE GENOMIC DNA]</scope>
    <source>
        <strain evidence="3">ATCC 33406 / DSM 1761 / CIP 103989 / NBRC 15051 / NCIMB 9469 / D465</strain>
    </source>
</reference>
<evidence type="ECO:0000313" key="3">
    <source>
        <dbReference type="Proteomes" id="UP000001822"/>
    </source>
</evidence>
<evidence type="ECO:0000259" key="1">
    <source>
        <dbReference type="PROSITE" id="PS51384"/>
    </source>
</evidence>
<keyword evidence="3" id="KW-1185">Reference proteome</keyword>
<dbReference type="EMBL" id="CP000383">
    <property type="protein sequence ID" value="ABG59246.1"/>
    <property type="molecule type" value="Genomic_DNA"/>
</dbReference>
<proteinExistence type="predicted"/>
<protein>
    <submittedName>
        <fullName evidence="2">Siderophore-interacting protein</fullName>
    </submittedName>
</protein>
<name>A0A6N4SSB7_CYTH3</name>
<dbReference type="AlphaFoldDB" id="A0A6N4SSB7"/>
<dbReference type="Pfam" id="PF00970">
    <property type="entry name" value="FAD_binding_6"/>
    <property type="match status" value="1"/>
</dbReference>
<dbReference type="CDD" id="cd06193">
    <property type="entry name" value="siderophore_interacting"/>
    <property type="match status" value="1"/>
</dbReference>
<accession>A0A6N4SSB7</accession>
<dbReference type="PANTHER" id="PTHR30157:SF0">
    <property type="entry name" value="NADPH-DEPENDENT FERRIC-CHELATE REDUCTASE"/>
    <property type="match status" value="1"/>
</dbReference>
<dbReference type="InterPro" id="IPR039374">
    <property type="entry name" value="SIP_fam"/>
</dbReference>
<sequence>MVISKEQIADNVFHLIIAGKALQNLAYIPGQQVRIFIGMDKKLGLREKIRTYSIWNYHSGNGTMNLTICAHSGGPGSNWIKSVKAGEEIYLTAPQGNFLLNVHASEYLFIGDATTLAHFYAIRRNLPDTKIMRGIIYAEKKSQLFTDLDGLLPFEFYELPHNPIEQIKELIELKPPVNTADAIVYIGGDGRICVALNTYFRKFKSWKTKNIRIKPFWMPGKQGLE</sequence>
<dbReference type="InterPro" id="IPR017938">
    <property type="entry name" value="Riboflavin_synthase-like_b-brl"/>
</dbReference>
<dbReference type="SUPFAM" id="SSF63380">
    <property type="entry name" value="Riboflavin synthase domain-like"/>
    <property type="match status" value="1"/>
</dbReference>
<dbReference type="PROSITE" id="PS51384">
    <property type="entry name" value="FAD_FR"/>
    <property type="match status" value="1"/>
</dbReference>
<dbReference type="InterPro" id="IPR008333">
    <property type="entry name" value="Cbr1-like_FAD-bd_dom"/>
</dbReference>
<dbReference type="GO" id="GO:0016491">
    <property type="term" value="F:oxidoreductase activity"/>
    <property type="evidence" value="ECO:0007669"/>
    <property type="project" value="InterPro"/>
</dbReference>
<evidence type="ECO:0000313" key="2">
    <source>
        <dbReference type="EMBL" id="ABG59246.1"/>
    </source>
</evidence>
<dbReference type="PANTHER" id="PTHR30157">
    <property type="entry name" value="FERRIC REDUCTASE, NADPH-DEPENDENT"/>
    <property type="match status" value="1"/>
</dbReference>